<evidence type="ECO:0000256" key="1">
    <source>
        <dbReference type="ARBA" id="ARBA00009995"/>
    </source>
</evidence>
<dbReference type="EMBL" id="OOIL02004481">
    <property type="protein sequence ID" value="VFQ92309.1"/>
    <property type="molecule type" value="Genomic_DNA"/>
</dbReference>
<accession>A0A484MUV9</accession>
<protein>
    <recommendedName>
        <fullName evidence="5">Glycosyltransferase</fullName>
        <ecNumber evidence="5">2.4.1.-</ecNumber>
    </recommendedName>
</protein>
<reference evidence="7 8" key="1">
    <citation type="submission" date="2018-04" db="EMBL/GenBank/DDBJ databases">
        <authorList>
            <person name="Vogel A."/>
        </authorList>
    </citation>
    <scope>NUCLEOTIDE SEQUENCE [LARGE SCALE GENOMIC DNA]</scope>
</reference>
<evidence type="ECO:0000256" key="3">
    <source>
        <dbReference type="ARBA" id="ARBA00022679"/>
    </source>
</evidence>
<feature type="compositionally biased region" description="Acidic residues" evidence="6">
    <location>
        <begin position="467"/>
        <end position="477"/>
    </location>
</feature>
<dbReference type="EC" id="2.4.1.-" evidence="5"/>
<dbReference type="AlphaFoldDB" id="A0A484MUV9"/>
<sequence length="500" mass="55044">MEESKTEHIVMVPFMAHGHMIPFMGLAKRIQQRTRFRVTLVTTPLNVRYLASCAAAAGDEEQGIRLVALPFDSAAHGLPPETENTEALPLHHMITLIRSTRSLKDPFRCLVADITEADGKPPLCIISDLFVGWGSEVARSCGTVNVSFATAGAYGSAAYNSFWLNLPHISATGEDGEFAIPGFPDSCRFNLSHLHPHMRAADGRDAWSQVFQPFISDSLDSFGWLCNTVKEIEPLGSEALGSFTKLPVWCIGPFLPPGMLKDGPSSDIPGKRTAGKAHGLSPEKCIEWLDRKPERSVLYISFGSQNSISASQMMELALGLEDSGKPFIWAIRPPVGFDPKGEFRAEWLPEGFEEREQGLVIHGWAPQLEILWHRSTGGFLSHCGWNSSLESLSQGVPMIGWPMAAEQAFNSKMMAEEMGVCVELTKGVRSNLERSDVKRVVDLVLGSREMREKAGRVRELIRGAVKEEEEDDDEDQSDGCKGSSLQALDDFISTLLSKRV</sequence>
<proteinExistence type="inferred from homology"/>
<dbReference type="InterPro" id="IPR002213">
    <property type="entry name" value="UDP_glucos_trans"/>
</dbReference>
<name>A0A484MUV9_9ASTE</name>
<dbReference type="PANTHER" id="PTHR48047">
    <property type="entry name" value="GLYCOSYLTRANSFERASE"/>
    <property type="match status" value="1"/>
</dbReference>
<evidence type="ECO:0000256" key="2">
    <source>
        <dbReference type="ARBA" id="ARBA00022676"/>
    </source>
</evidence>
<evidence type="ECO:0000313" key="8">
    <source>
        <dbReference type="Proteomes" id="UP000595140"/>
    </source>
</evidence>
<comment type="similarity">
    <text evidence="1 4">Belongs to the UDP-glycosyltransferase family.</text>
</comment>
<dbReference type="Gene3D" id="3.40.50.2000">
    <property type="entry name" value="Glycogen Phosphorylase B"/>
    <property type="match status" value="2"/>
</dbReference>
<evidence type="ECO:0000256" key="5">
    <source>
        <dbReference type="RuleBase" id="RU362057"/>
    </source>
</evidence>
<evidence type="ECO:0000256" key="4">
    <source>
        <dbReference type="RuleBase" id="RU003718"/>
    </source>
</evidence>
<dbReference type="CDD" id="cd03784">
    <property type="entry name" value="GT1_Gtf-like"/>
    <property type="match status" value="1"/>
</dbReference>
<dbReference type="GO" id="GO:0035251">
    <property type="term" value="F:UDP-glucosyltransferase activity"/>
    <property type="evidence" value="ECO:0007669"/>
    <property type="project" value="TreeGrafter"/>
</dbReference>
<dbReference type="PANTHER" id="PTHR48047:SF107">
    <property type="entry name" value="UDP-GLYCOSYLTRANSFERASE 92A1-LIKE"/>
    <property type="match status" value="1"/>
</dbReference>
<gene>
    <name evidence="7" type="ORF">CCAM_LOCUS34085</name>
</gene>
<organism evidence="7 8">
    <name type="scientific">Cuscuta campestris</name>
    <dbReference type="NCBI Taxonomy" id="132261"/>
    <lineage>
        <taxon>Eukaryota</taxon>
        <taxon>Viridiplantae</taxon>
        <taxon>Streptophyta</taxon>
        <taxon>Embryophyta</taxon>
        <taxon>Tracheophyta</taxon>
        <taxon>Spermatophyta</taxon>
        <taxon>Magnoliopsida</taxon>
        <taxon>eudicotyledons</taxon>
        <taxon>Gunneridae</taxon>
        <taxon>Pentapetalae</taxon>
        <taxon>asterids</taxon>
        <taxon>lamiids</taxon>
        <taxon>Solanales</taxon>
        <taxon>Convolvulaceae</taxon>
        <taxon>Cuscuteae</taxon>
        <taxon>Cuscuta</taxon>
        <taxon>Cuscuta subgen. Grammica</taxon>
        <taxon>Cuscuta sect. Cleistogrammica</taxon>
    </lineage>
</organism>
<dbReference type="InterPro" id="IPR035595">
    <property type="entry name" value="UDP_glycos_trans_CS"/>
</dbReference>
<dbReference type="Pfam" id="PF00201">
    <property type="entry name" value="UDPGT"/>
    <property type="match status" value="1"/>
</dbReference>
<dbReference type="PROSITE" id="PS00375">
    <property type="entry name" value="UDPGT"/>
    <property type="match status" value="1"/>
</dbReference>
<dbReference type="SUPFAM" id="SSF53756">
    <property type="entry name" value="UDP-Glycosyltransferase/glycogen phosphorylase"/>
    <property type="match status" value="1"/>
</dbReference>
<evidence type="ECO:0000256" key="6">
    <source>
        <dbReference type="SAM" id="MobiDB-lite"/>
    </source>
</evidence>
<dbReference type="OrthoDB" id="5835829at2759"/>
<dbReference type="Proteomes" id="UP000595140">
    <property type="component" value="Unassembled WGS sequence"/>
</dbReference>
<dbReference type="FunFam" id="3.40.50.2000:FF:000103">
    <property type="entry name" value="Glycosyltransferase"/>
    <property type="match status" value="1"/>
</dbReference>
<dbReference type="FunFam" id="3.40.50.2000:FF:000064">
    <property type="entry name" value="Glycosyltransferase"/>
    <property type="match status" value="1"/>
</dbReference>
<keyword evidence="3 4" id="KW-0808">Transferase</keyword>
<keyword evidence="2 4" id="KW-0328">Glycosyltransferase</keyword>
<evidence type="ECO:0000313" key="7">
    <source>
        <dbReference type="EMBL" id="VFQ92309.1"/>
    </source>
</evidence>
<keyword evidence="8" id="KW-1185">Reference proteome</keyword>
<feature type="region of interest" description="Disordered" evidence="6">
    <location>
        <begin position="463"/>
        <end position="484"/>
    </location>
</feature>